<evidence type="ECO:0000313" key="3">
    <source>
        <dbReference type="Proteomes" id="UP001597097"/>
    </source>
</evidence>
<dbReference type="Proteomes" id="UP001597097">
    <property type="component" value="Unassembled WGS sequence"/>
</dbReference>
<protein>
    <submittedName>
        <fullName evidence="2">Uncharacterized protein</fullName>
    </submittedName>
</protein>
<feature type="compositionally biased region" description="Pro residues" evidence="1">
    <location>
        <begin position="1"/>
        <end position="11"/>
    </location>
</feature>
<dbReference type="RefSeq" id="WP_219532460.1">
    <property type="nucleotide sequence ID" value="NZ_JAHKRM010000014.1"/>
</dbReference>
<accession>A0ABW4GXG5</accession>
<feature type="region of interest" description="Disordered" evidence="1">
    <location>
        <begin position="1"/>
        <end position="38"/>
    </location>
</feature>
<dbReference type="EMBL" id="JBHUCM010000072">
    <property type="protein sequence ID" value="MFD1547089.1"/>
    <property type="molecule type" value="Genomic_DNA"/>
</dbReference>
<sequence length="106" mass="11757">MSMGPIYPPHTGPTVGHLSGSEFRQDDDEDDPATGRVTWKGEKTGRILDADGRNVLVASGLELTLYGKARTWTLHDVPFGSAQDFSLRLSVDRGNHRHPRMDRATR</sequence>
<keyword evidence="3" id="KW-1185">Reference proteome</keyword>
<reference evidence="3" key="1">
    <citation type="journal article" date="2019" name="Int. J. Syst. Evol. Microbiol.">
        <title>The Global Catalogue of Microorganisms (GCM) 10K type strain sequencing project: providing services to taxonomists for standard genome sequencing and annotation.</title>
        <authorList>
            <consortium name="The Broad Institute Genomics Platform"/>
            <consortium name="The Broad Institute Genome Sequencing Center for Infectious Disease"/>
            <person name="Wu L."/>
            <person name="Ma J."/>
        </authorList>
    </citation>
    <scope>NUCLEOTIDE SEQUENCE [LARGE SCALE GENOMIC DNA]</scope>
    <source>
        <strain evidence="3">CGMCC 1.15399</strain>
    </source>
</reference>
<proteinExistence type="predicted"/>
<organism evidence="2 3">
    <name type="scientific">Nonomuraea guangzhouensis</name>
    <dbReference type="NCBI Taxonomy" id="1291555"/>
    <lineage>
        <taxon>Bacteria</taxon>
        <taxon>Bacillati</taxon>
        <taxon>Actinomycetota</taxon>
        <taxon>Actinomycetes</taxon>
        <taxon>Streptosporangiales</taxon>
        <taxon>Streptosporangiaceae</taxon>
        <taxon>Nonomuraea</taxon>
    </lineage>
</organism>
<comment type="caution">
    <text evidence="2">The sequence shown here is derived from an EMBL/GenBank/DDBJ whole genome shotgun (WGS) entry which is preliminary data.</text>
</comment>
<evidence type="ECO:0000313" key="2">
    <source>
        <dbReference type="EMBL" id="MFD1547089.1"/>
    </source>
</evidence>
<gene>
    <name evidence="2" type="ORF">ACFSJ0_59330</name>
</gene>
<name>A0ABW4GXG5_9ACTN</name>
<evidence type="ECO:0000256" key="1">
    <source>
        <dbReference type="SAM" id="MobiDB-lite"/>
    </source>
</evidence>